<dbReference type="EMBL" id="CP002506">
    <property type="protein sequence ID" value="ADW76385.1"/>
    <property type="molecule type" value="Genomic_DNA"/>
</dbReference>
<feature type="chain" id="PRO_5002609123" description="Tli3-like domain-containing protein" evidence="1">
    <location>
        <begin position="23"/>
        <end position="249"/>
    </location>
</feature>
<feature type="signal peptide" evidence="1">
    <location>
        <begin position="1"/>
        <end position="22"/>
    </location>
</feature>
<proteinExistence type="predicted"/>
<dbReference type="Proteomes" id="UP000007257">
    <property type="component" value="Plasmid pRAHAQ01"/>
</dbReference>
<organism evidence="3 4">
    <name type="scientific">Rahnella sp. (strain Y9602)</name>
    <dbReference type="NCBI Taxonomy" id="2703885"/>
    <lineage>
        <taxon>Bacteria</taxon>
        <taxon>Pseudomonadati</taxon>
        <taxon>Pseudomonadota</taxon>
        <taxon>Gammaproteobacteria</taxon>
        <taxon>Enterobacterales</taxon>
        <taxon>Yersiniaceae</taxon>
        <taxon>Rahnella</taxon>
    </lineage>
</organism>
<dbReference type="Pfam" id="PF24316">
    <property type="entry name" value="Tli3"/>
    <property type="match status" value="1"/>
</dbReference>
<protein>
    <recommendedName>
        <fullName evidence="2">Tli3-like domain-containing protein</fullName>
    </recommendedName>
</protein>
<gene>
    <name evidence="3" type="ordered locus">Rahaq_4806</name>
</gene>
<evidence type="ECO:0000259" key="2">
    <source>
        <dbReference type="Pfam" id="PF24316"/>
    </source>
</evidence>
<geneLocation type="plasmid" evidence="3 4">
    <name>pRAHAQ01</name>
</geneLocation>
<evidence type="ECO:0000256" key="1">
    <source>
        <dbReference type="SAM" id="SignalP"/>
    </source>
</evidence>
<reference evidence="4" key="1">
    <citation type="submission" date="2011-01" db="EMBL/GenBank/DDBJ databases">
        <title>Complete sequence of plasmid1 of Rahnella sp. Y9602.</title>
        <authorList>
            <consortium name="US DOE Joint Genome Institute"/>
            <person name="Lucas S."/>
            <person name="Copeland A."/>
            <person name="Lapidus A."/>
            <person name="Cheng J.-F."/>
            <person name="Goodwin L."/>
            <person name="Pitluck S."/>
            <person name="Lu M."/>
            <person name="Detter J.C."/>
            <person name="Han C."/>
            <person name="Tapia R."/>
            <person name="Land M."/>
            <person name="Hauser L."/>
            <person name="Kyrpides N."/>
            <person name="Ivanova N."/>
            <person name="Ovchinnikova G."/>
            <person name="Pagani I."/>
            <person name="Sobecky P.A."/>
            <person name="Martinez R.J."/>
            <person name="Woyke T."/>
        </authorList>
    </citation>
    <scope>NUCLEOTIDE SEQUENCE [LARGE SCALE GENOMIC DNA]</scope>
    <source>
        <strain evidence="4">Y9602</strain>
        <plasmid evidence="4">pRAHAQ01</plasmid>
    </source>
</reference>
<name>A0A0H3FHZ0_RAHSY</name>
<dbReference type="PROSITE" id="PS51257">
    <property type="entry name" value="PROKAR_LIPOPROTEIN"/>
    <property type="match status" value="1"/>
</dbReference>
<accession>A0A0H3FHZ0</accession>
<reference evidence="3 4" key="2">
    <citation type="journal article" date="2012" name="J. Bacteriol.">
        <title>Complete Genome Sequence of Rahnella sp. Strain Y9602, a Gammaproteobacterium Isolate from Metal- and Radionuclide-Contaminated Soil.</title>
        <authorList>
            <person name="Martinez R.J."/>
            <person name="Bruce D."/>
            <person name="Detter C."/>
            <person name="Goodwin L.A."/>
            <person name="Han J."/>
            <person name="Han C.S."/>
            <person name="Held B."/>
            <person name="Land M.L."/>
            <person name="Mikhailova N."/>
            <person name="Nolan M."/>
            <person name="Pennacchio L."/>
            <person name="Pitluck S."/>
            <person name="Tapia R."/>
            <person name="Woyke T."/>
            <person name="Sobecky P.A."/>
        </authorList>
    </citation>
    <scope>NUCLEOTIDE SEQUENCE [LARGE SCALE GENOMIC DNA]</scope>
    <source>
        <strain evidence="3 4">Y9602</strain>
        <plasmid evidence="3 4">pRAHAQ01</plasmid>
    </source>
</reference>
<dbReference type="AlphaFoldDB" id="A0A0H3FHZ0"/>
<keyword evidence="1" id="KW-0732">Signal</keyword>
<sequence length="249" mass="28080" precursor="true">MKMLNRFLILASLFGISACVHSANNTSPPPTQVVYRFDDHRYLELTGFNCEGGLTYTDTKKNIHTVIYENSDRYRVYTKTFIHPSERYIVIPVYGESESLTISKDYGQTWEGARFSPGGGADPYGKRIPARKTAYGMDVVAGENTSPLYEDVISFTVINDQGFMLTKWGDIYMSSKPFDAYDPEGHGGKWGKEYASWNSFAGPERWTIDSDRKNFQGIPNKVPAVKNYTGWDKMRCNPDLGLPASEQGK</sequence>
<dbReference type="HOGENOM" id="CLU_101768_0_0_6"/>
<dbReference type="RefSeq" id="WP_013578066.1">
    <property type="nucleotide sequence ID" value="NC_015062.1"/>
</dbReference>
<keyword evidence="3" id="KW-0614">Plasmid</keyword>
<evidence type="ECO:0000313" key="4">
    <source>
        <dbReference type="Proteomes" id="UP000007257"/>
    </source>
</evidence>
<feature type="domain" description="Tli3-like" evidence="2">
    <location>
        <begin position="29"/>
        <end position="135"/>
    </location>
</feature>
<dbReference type="eggNOG" id="ENOG502ZF2Z">
    <property type="taxonomic scope" value="Bacteria"/>
</dbReference>
<dbReference type="OrthoDB" id="7065968at2"/>
<evidence type="ECO:0000313" key="3">
    <source>
        <dbReference type="EMBL" id="ADW76385.1"/>
    </source>
</evidence>
<dbReference type="InterPro" id="IPR057562">
    <property type="entry name" value="Tli3-like_dom"/>
</dbReference>
<dbReference type="KEGG" id="rah:Rahaq_4806"/>